<sequence>MALTRPTPRVPSLKRKASETNPPPRQAPAKLPKLNDTTHFPFLCLPRELRDEIYRWVLLGRSASLSSSKDQPLTISSPLTAVCPQICEVFNDALLFHSSTITTIVRNYNFAHVVTFLNRLSEAQMARLRSTSGTTSLPDRTVKITLSFTPKAKNCRMNLNRWLDRFDVPEKRGKDVQFEYDAVIRARDGSYKDRPHHRVSASQRWAEEARKVERAGQVYKEGWRWRRRS</sequence>
<keyword evidence="3" id="KW-1185">Reference proteome</keyword>
<evidence type="ECO:0000313" key="2">
    <source>
        <dbReference type="EMBL" id="UJO16666.1"/>
    </source>
</evidence>
<dbReference type="AlphaFoldDB" id="A0A9Q8P830"/>
<dbReference type="Proteomes" id="UP000756132">
    <property type="component" value="Chromosome 4"/>
</dbReference>
<dbReference type="GeneID" id="71984971"/>
<dbReference type="KEGG" id="ffu:CLAFUR5_05093"/>
<dbReference type="OMA" id="RNHNFAH"/>
<reference evidence="2" key="1">
    <citation type="submission" date="2021-12" db="EMBL/GenBank/DDBJ databases">
        <authorList>
            <person name="Zaccaron A."/>
            <person name="Stergiopoulos I."/>
        </authorList>
    </citation>
    <scope>NUCLEOTIDE SEQUENCE</scope>
    <source>
        <strain evidence="2">Race5_Kim</strain>
    </source>
</reference>
<accession>A0A9Q8P830</accession>
<gene>
    <name evidence="2" type="ORF">CLAFUR5_05093</name>
</gene>
<reference evidence="2" key="2">
    <citation type="journal article" date="2022" name="Microb. Genom.">
        <title>A chromosome-scale genome assembly of the tomato pathogen Cladosporium fulvum reveals a compartmentalized genome architecture and the presence of a dispensable chromosome.</title>
        <authorList>
            <person name="Zaccaron A.Z."/>
            <person name="Chen L.H."/>
            <person name="Samaras A."/>
            <person name="Stergiopoulos I."/>
        </authorList>
    </citation>
    <scope>NUCLEOTIDE SEQUENCE</scope>
    <source>
        <strain evidence="2">Race5_Kim</strain>
    </source>
</reference>
<dbReference type="OrthoDB" id="3648311at2759"/>
<name>A0A9Q8P830_PASFU</name>
<dbReference type="RefSeq" id="XP_047761032.1">
    <property type="nucleotide sequence ID" value="XM_047904241.1"/>
</dbReference>
<evidence type="ECO:0000313" key="3">
    <source>
        <dbReference type="Proteomes" id="UP000756132"/>
    </source>
</evidence>
<protein>
    <submittedName>
        <fullName evidence="2">Uncharacterized protein</fullName>
    </submittedName>
</protein>
<dbReference type="EMBL" id="CP090166">
    <property type="protein sequence ID" value="UJO16666.1"/>
    <property type="molecule type" value="Genomic_DNA"/>
</dbReference>
<proteinExistence type="predicted"/>
<evidence type="ECO:0000256" key="1">
    <source>
        <dbReference type="SAM" id="MobiDB-lite"/>
    </source>
</evidence>
<feature type="region of interest" description="Disordered" evidence="1">
    <location>
        <begin position="1"/>
        <end position="33"/>
    </location>
</feature>
<organism evidence="2 3">
    <name type="scientific">Passalora fulva</name>
    <name type="common">Tomato leaf mold</name>
    <name type="synonym">Cladosporium fulvum</name>
    <dbReference type="NCBI Taxonomy" id="5499"/>
    <lineage>
        <taxon>Eukaryota</taxon>
        <taxon>Fungi</taxon>
        <taxon>Dikarya</taxon>
        <taxon>Ascomycota</taxon>
        <taxon>Pezizomycotina</taxon>
        <taxon>Dothideomycetes</taxon>
        <taxon>Dothideomycetidae</taxon>
        <taxon>Mycosphaerellales</taxon>
        <taxon>Mycosphaerellaceae</taxon>
        <taxon>Fulvia</taxon>
    </lineage>
</organism>